<protein>
    <submittedName>
        <fullName evidence="1">Uncharacterized protein</fullName>
    </submittedName>
</protein>
<evidence type="ECO:0000313" key="2">
    <source>
        <dbReference type="Proteomes" id="UP001217963"/>
    </source>
</evidence>
<organism evidence="1 2">
    <name type="scientific">Encephalitozoon hellem</name>
    <name type="common">Microsporidian parasite</name>
    <dbReference type="NCBI Taxonomy" id="27973"/>
    <lineage>
        <taxon>Eukaryota</taxon>
        <taxon>Fungi</taxon>
        <taxon>Fungi incertae sedis</taxon>
        <taxon>Microsporidia</taxon>
        <taxon>Unikaryonidae</taxon>
        <taxon>Encephalitozoon</taxon>
    </lineage>
</organism>
<evidence type="ECO:0000313" key="1">
    <source>
        <dbReference type="EMBL" id="WEL39402.1"/>
    </source>
</evidence>
<keyword evidence="2" id="KW-1185">Reference proteome</keyword>
<name>A0ABY8CQY7_ENCHE</name>
<proteinExistence type="predicted"/>
<gene>
    <name evidence="1" type="ORF">PFJ87_09g00290</name>
</gene>
<dbReference type="EMBL" id="CP119070">
    <property type="protein sequence ID" value="WEL39402.1"/>
    <property type="molecule type" value="Genomic_DNA"/>
</dbReference>
<reference evidence="1 2" key="1">
    <citation type="submission" date="2023-02" db="EMBL/GenBank/DDBJ databases">
        <title>Encephalitozoon hellem ATCC 50451 complete genome.</title>
        <authorList>
            <person name="Mascarenhas dos Santos A.C."/>
            <person name="Julian A.T."/>
            <person name="Pombert J.-F."/>
        </authorList>
    </citation>
    <scope>NUCLEOTIDE SEQUENCE [LARGE SCALE GENOMIC DNA]</scope>
    <source>
        <strain evidence="1 2">ATCC 50451</strain>
    </source>
</reference>
<sequence>MSIYLEKVQKIIGDFEDEDKQILIKHYVQTSRNVLLDEKEVKKSKLSLLGDLHAIGGKDEINAIVNDVLDHKILQIRALILDLVDDDYTSDSKVIGRPEKWIKRIIEDAEETFSLDSEFGKRMFSIYNEKLLEEFCKIFISENRKFGTGGNQLLLNFYYYERFVQSKIEFDFQDFFSRMTSSFKDHCYRSKEELEKILDGK</sequence>
<accession>A0ABY8CQY7</accession>
<dbReference type="Proteomes" id="UP001217963">
    <property type="component" value="Chromosome IX"/>
</dbReference>